<evidence type="ECO:0000256" key="2">
    <source>
        <dbReference type="ARBA" id="ARBA00023015"/>
    </source>
</evidence>
<feature type="repeat" description="TPR" evidence="5">
    <location>
        <begin position="710"/>
        <end position="743"/>
    </location>
</feature>
<dbReference type="SMART" id="SM01043">
    <property type="entry name" value="BTAD"/>
    <property type="match status" value="1"/>
</dbReference>
<evidence type="ECO:0000259" key="7">
    <source>
        <dbReference type="PROSITE" id="PS51755"/>
    </source>
</evidence>
<feature type="repeat" description="TPR" evidence="5">
    <location>
        <begin position="830"/>
        <end position="863"/>
    </location>
</feature>
<evidence type="ECO:0000256" key="5">
    <source>
        <dbReference type="PROSITE-ProRule" id="PRU00339"/>
    </source>
</evidence>
<sequence>MEFTILGPLGVRDGNTELELGAPKVRRLLALLLHRAGEVVPVSALVDGLWAGRPPRTAAKNLQLYVLQLRRALADPDRVVHRRPGYLLVVNPGELDVRRFEDLADQARTAHERRNAVVAGSLARQALAVWQGPPFGGLADSSAALQVEADRLQERRLVLLGQRIDADLALGRHADVVAELTELVWEHPLREHFQAQLMLALYRSGRQAEALKVYRRARALLTGELGLEPGAELTGLAQAILRTDPALDLPAAEQPVSAGPRQLPAAVPTFTGRTTQLRRIDALVAGGAPVVVVSGTAGVGKTALALQWAHGALDRFPDGQLYLNLHGHARSATVTAAEALVRLVRSLGVPPDRIPVDPDELAALYRSELAGKRMLVVLDNAGTADQVRPLLPGRPGSLVVVTGRQELPGLVVLHDAGAVRLDLLTEEDGLKLLARIVGAQRVKEERRAAAKLVRLCAGLPLALRIAAADIGIGRDRPIGAVVDGLLRADRLDRLGIDGDPSAAVRAAFALSYRRLGPAAQGLFRLLGVVQVPDFTARSIAVLAGQDPESTSQALAELERAHLVARGADGRYQCHDLLRLYATERARAEDDAADRDAARLRLFGWYLATVTVAVTRITPQILRLREGAEFGETDVVFDDDAEALEWLEAERADLMAIVHDAAAHGPHRIVWLLADALRGFFWLRRHSVDWVAVAKAGLAAAVVDAEPRGRIAARQSLAQVYRGLGDYSAAVAHYTRALELATVERWPEAEAAARGNLAGVHWELGALDEAVAELDRAIELNSRMGWEAGLSANLHNIGTLLRELGKPQEAIQRLAQALSLIERAGNRDGAAHVYTTLGEVYLDLGRLTDARESLSKSVSLHRENGARYGETTALCSLAALCAETGEFAEAAEHAEAMLELARETGDRRAEANALAALAELGGRTELSVAPEILAGQAVELAHKIHYTRAEIVSLLALAEVCRRGGRLDDAVTHAGAAADLAARRDFRLLVARAQTVLATTRRDLGDRKQAAECAERALTLHRRTGNRIGEGHALAVLGEVTAKRDPGAGQGLLRKAHDILADCGSVERFRVANLLAT</sequence>
<feature type="domain" description="OmpR/PhoB-type" evidence="7">
    <location>
        <begin position="1"/>
        <end position="90"/>
    </location>
</feature>
<accession>A0A075UYA3</accession>
<reference evidence="8 9" key="1">
    <citation type="journal article" date="2014" name="J. Biotechnol.">
        <title>Complete genome sequence of the actinobacterium Amycolatopsis japonica MG417-CF17(T) (=DSM 44213T) producing (S,S)-N,N'-ethylenediaminedisuccinic acid.</title>
        <authorList>
            <person name="Stegmann E."/>
            <person name="Albersmeier A."/>
            <person name="Spohn M."/>
            <person name="Gert H."/>
            <person name="Weber T."/>
            <person name="Wohlleben W."/>
            <person name="Kalinowski J."/>
            <person name="Ruckert C."/>
        </authorList>
    </citation>
    <scope>NUCLEOTIDE SEQUENCE [LARGE SCALE GENOMIC DNA]</scope>
    <source>
        <strain evidence="9">MG417-CF17 (DSM 44213)</strain>
    </source>
</reference>
<dbReference type="GO" id="GO:0006355">
    <property type="term" value="P:regulation of DNA-templated transcription"/>
    <property type="evidence" value="ECO:0007669"/>
    <property type="project" value="InterPro"/>
</dbReference>
<evidence type="ECO:0000256" key="3">
    <source>
        <dbReference type="ARBA" id="ARBA00023125"/>
    </source>
</evidence>
<dbReference type="SMART" id="SM00862">
    <property type="entry name" value="Trans_reg_C"/>
    <property type="match status" value="1"/>
</dbReference>
<name>A0A075UYA3_9PSEU</name>
<evidence type="ECO:0000313" key="8">
    <source>
        <dbReference type="EMBL" id="AIG77394.1"/>
    </source>
</evidence>
<dbReference type="CDD" id="cd15831">
    <property type="entry name" value="BTAD"/>
    <property type="match status" value="1"/>
</dbReference>
<dbReference type="HOGENOM" id="CLU_004665_2_0_11"/>
<dbReference type="InterPro" id="IPR051677">
    <property type="entry name" value="AfsR-DnrI-RedD_regulator"/>
</dbReference>
<keyword evidence="9" id="KW-1185">Reference proteome</keyword>
<dbReference type="Gene3D" id="1.10.10.10">
    <property type="entry name" value="Winged helix-like DNA-binding domain superfamily/Winged helix DNA-binding domain"/>
    <property type="match status" value="1"/>
</dbReference>
<dbReference type="SUPFAM" id="SSF46894">
    <property type="entry name" value="C-terminal effector domain of the bipartite response regulators"/>
    <property type="match status" value="1"/>
</dbReference>
<dbReference type="InterPro" id="IPR001867">
    <property type="entry name" value="OmpR/PhoB-type_DNA-bd"/>
</dbReference>
<dbReference type="InterPro" id="IPR011990">
    <property type="entry name" value="TPR-like_helical_dom_sf"/>
</dbReference>
<dbReference type="RefSeq" id="WP_051972557.1">
    <property type="nucleotide sequence ID" value="NZ_CP008953.1"/>
</dbReference>
<keyword evidence="4" id="KW-0804">Transcription</keyword>
<dbReference type="Pfam" id="PF00931">
    <property type="entry name" value="NB-ARC"/>
    <property type="match status" value="1"/>
</dbReference>
<dbReference type="eggNOG" id="COG3903">
    <property type="taxonomic scope" value="Bacteria"/>
</dbReference>
<organism evidence="8 9">
    <name type="scientific">Amycolatopsis japonica</name>
    <dbReference type="NCBI Taxonomy" id="208439"/>
    <lineage>
        <taxon>Bacteria</taxon>
        <taxon>Bacillati</taxon>
        <taxon>Actinomycetota</taxon>
        <taxon>Actinomycetes</taxon>
        <taxon>Pseudonocardiales</taxon>
        <taxon>Pseudonocardiaceae</taxon>
        <taxon>Amycolatopsis</taxon>
        <taxon>Amycolatopsis japonica group</taxon>
    </lineage>
</organism>
<dbReference type="PRINTS" id="PR00364">
    <property type="entry name" value="DISEASERSIST"/>
</dbReference>
<dbReference type="InterPro" id="IPR019734">
    <property type="entry name" value="TPR_rpt"/>
</dbReference>
<dbReference type="AlphaFoldDB" id="A0A075UYA3"/>
<evidence type="ECO:0000256" key="4">
    <source>
        <dbReference type="ARBA" id="ARBA00023163"/>
    </source>
</evidence>
<evidence type="ECO:0000256" key="1">
    <source>
        <dbReference type="ARBA" id="ARBA00005820"/>
    </source>
</evidence>
<keyword evidence="2" id="KW-0805">Transcription regulation</keyword>
<keyword evidence="3 6" id="KW-0238">DNA-binding</keyword>
<dbReference type="SMART" id="SM00028">
    <property type="entry name" value="TPR"/>
    <property type="match status" value="7"/>
</dbReference>
<dbReference type="GO" id="GO:0043531">
    <property type="term" value="F:ADP binding"/>
    <property type="evidence" value="ECO:0007669"/>
    <property type="project" value="InterPro"/>
</dbReference>
<dbReference type="InterPro" id="IPR036388">
    <property type="entry name" value="WH-like_DNA-bd_sf"/>
</dbReference>
<proteinExistence type="inferred from homology"/>
<feature type="DNA-binding region" description="OmpR/PhoB-type" evidence="6">
    <location>
        <begin position="1"/>
        <end position="90"/>
    </location>
</feature>
<dbReference type="eggNOG" id="COG3629">
    <property type="taxonomic scope" value="Bacteria"/>
</dbReference>
<keyword evidence="5" id="KW-0802">TPR repeat</keyword>
<dbReference type="InterPro" id="IPR016032">
    <property type="entry name" value="Sig_transdc_resp-reg_C-effctor"/>
</dbReference>
<dbReference type="SUPFAM" id="SSF48452">
    <property type="entry name" value="TPR-like"/>
    <property type="match status" value="3"/>
</dbReference>
<dbReference type="Pfam" id="PF13424">
    <property type="entry name" value="TPR_12"/>
    <property type="match status" value="3"/>
</dbReference>
<dbReference type="Pfam" id="PF00486">
    <property type="entry name" value="Trans_reg_C"/>
    <property type="match status" value="1"/>
</dbReference>
<dbReference type="STRING" id="208439.AJAP_22695"/>
<dbReference type="Proteomes" id="UP000028492">
    <property type="component" value="Chromosome"/>
</dbReference>
<dbReference type="InterPro" id="IPR027417">
    <property type="entry name" value="P-loop_NTPase"/>
</dbReference>
<comment type="similarity">
    <text evidence="1">Belongs to the AfsR/DnrI/RedD regulatory family.</text>
</comment>
<dbReference type="EMBL" id="CP008953">
    <property type="protein sequence ID" value="AIG77394.1"/>
    <property type="molecule type" value="Genomic_DNA"/>
</dbReference>
<dbReference type="KEGG" id="aja:AJAP_22695"/>
<dbReference type="GO" id="GO:0003677">
    <property type="term" value="F:DNA binding"/>
    <property type="evidence" value="ECO:0007669"/>
    <property type="project" value="UniProtKB-UniRule"/>
</dbReference>
<dbReference type="PANTHER" id="PTHR35807">
    <property type="entry name" value="TRANSCRIPTIONAL REGULATOR REDD-RELATED"/>
    <property type="match status" value="1"/>
</dbReference>
<dbReference type="InterPro" id="IPR005158">
    <property type="entry name" value="BTAD"/>
</dbReference>
<dbReference type="SUPFAM" id="SSF52540">
    <property type="entry name" value="P-loop containing nucleoside triphosphate hydrolases"/>
    <property type="match status" value="1"/>
</dbReference>
<dbReference type="PANTHER" id="PTHR35807:SF1">
    <property type="entry name" value="TRANSCRIPTIONAL REGULATOR REDD"/>
    <property type="match status" value="1"/>
</dbReference>
<gene>
    <name evidence="8" type="ORF">AJAP_22695</name>
</gene>
<evidence type="ECO:0000313" key="9">
    <source>
        <dbReference type="Proteomes" id="UP000028492"/>
    </source>
</evidence>
<dbReference type="InterPro" id="IPR002182">
    <property type="entry name" value="NB-ARC"/>
</dbReference>
<protein>
    <recommendedName>
        <fullName evidence="7">OmpR/PhoB-type domain-containing protein</fullName>
    </recommendedName>
</protein>
<dbReference type="PROSITE" id="PS50005">
    <property type="entry name" value="TPR"/>
    <property type="match status" value="2"/>
</dbReference>
<dbReference type="Gene3D" id="3.40.50.300">
    <property type="entry name" value="P-loop containing nucleotide triphosphate hydrolases"/>
    <property type="match status" value="1"/>
</dbReference>
<dbReference type="PROSITE" id="PS51755">
    <property type="entry name" value="OMPR_PHOB"/>
    <property type="match status" value="1"/>
</dbReference>
<evidence type="ECO:0000256" key="6">
    <source>
        <dbReference type="PROSITE-ProRule" id="PRU01091"/>
    </source>
</evidence>
<dbReference type="Gene3D" id="1.25.40.10">
    <property type="entry name" value="Tetratricopeptide repeat domain"/>
    <property type="match status" value="3"/>
</dbReference>
<dbReference type="Pfam" id="PF03704">
    <property type="entry name" value="BTAD"/>
    <property type="match status" value="1"/>
</dbReference>
<dbReference type="GO" id="GO:0000160">
    <property type="term" value="P:phosphorelay signal transduction system"/>
    <property type="evidence" value="ECO:0007669"/>
    <property type="project" value="InterPro"/>
</dbReference>